<organism evidence="1 2">
    <name type="scientific">Brevirhabdus pacifica</name>
    <dbReference type="NCBI Taxonomy" id="1267768"/>
    <lineage>
        <taxon>Bacteria</taxon>
        <taxon>Pseudomonadati</taxon>
        <taxon>Pseudomonadota</taxon>
        <taxon>Alphaproteobacteria</taxon>
        <taxon>Rhodobacterales</taxon>
        <taxon>Paracoccaceae</taxon>
        <taxon>Brevirhabdus</taxon>
    </lineage>
</organism>
<protein>
    <submittedName>
        <fullName evidence="1">Uncharacterized protein</fullName>
    </submittedName>
</protein>
<evidence type="ECO:0000313" key="1">
    <source>
        <dbReference type="EMBL" id="APX89978.1"/>
    </source>
</evidence>
<dbReference type="PANTHER" id="PTHR35342:SF5">
    <property type="entry name" value="TRICARBOXYLIC TRANSPORT PROTEIN"/>
    <property type="match status" value="1"/>
</dbReference>
<dbReference type="AlphaFoldDB" id="A0A1U7DJD3"/>
<dbReference type="OrthoDB" id="9791872at2"/>
<accession>A0A1U7DJD3</accession>
<dbReference type="Pfam" id="PF01970">
    <property type="entry name" value="TctA"/>
    <property type="match status" value="1"/>
</dbReference>
<reference evidence="1 2" key="1">
    <citation type="submission" date="2017-01" db="EMBL/GenBank/DDBJ databases">
        <title>Genomic analysis of Xuhuaishuia manganoxidans DY6-4.</title>
        <authorList>
            <person name="Wang X."/>
        </authorList>
    </citation>
    <scope>NUCLEOTIDE SEQUENCE [LARGE SCALE GENOMIC DNA]</scope>
    <source>
        <strain evidence="1 2">DY6-4</strain>
    </source>
</reference>
<proteinExistence type="predicted"/>
<name>A0A1U7DJD3_9RHOB</name>
<evidence type="ECO:0000313" key="2">
    <source>
        <dbReference type="Proteomes" id="UP000187266"/>
    </source>
</evidence>
<accession>A0A2M9DAM9</accession>
<dbReference type="EMBL" id="CP019124">
    <property type="protein sequence ID" value="APX89978.1"/>
    <property type="molecule type" value="Genomic_DNA"/>
</dbReference>
<dbReference type="RefSeq" id="WP_076979999.1">
    <property type="nucleotide sequence ID" value="NZ_CP019124.1"/>
</dbReference>
<dbReference type="PANTHER" id="PTHR35342">
    <property type="entry name" value="TRICARBOXYLIC TRANSPORT PROTEIN"/>
    <property type="match status" value="1"/>
</dbReference>
<dbReference type="STRING" id="1267768.BV394_09825"/>
<dbReference type="InterPro" id="IPR002823">
    <property type="entry name" value="DUF112_TM"/>
</dbReference>
<keyword evidence="2" id="KW-1185">Reference proteome</keyword>
<sequence>MTEILHHAWLGILAVLLGDPLFALGGYGVSAALVMVAAGFVLGVAVGATPGLAGPMAMAVSLPILISVFGFGSDALLPVMGFLIGVMKGATVGGAVPAILFNTPGTPDAYMTALDGYPLTRQGQAGKALRVAHFSSASGDTFSDLVLILCAPFLAVGVERFLDLPEKTALLLLSLAFVSAAIGGSVGRGLISTGLGLLVAYVGTGLDFHPRLTLGIDDLADGFAPAPVILGVLILGEVFTRFEGMWHARRLRRTPRPVHQRLAGRLTRQERRRLLPHIARSALIGTIIGALPGIGSTLAALLGYRAGRMRQARALRARAAAGAMDAGAAGKRADDRVPFGEGAIEGVAAAEAANSSVVGANLIPALSLGIPGNVAAVFLILAAETIEGFNPGPTAFRTSPGLVNPELVIVFGIFTMMMLANAFNWLMGGSMMRWLAVLSRVPEHILMPFVLLLTLSGIYIQQMRFSAMVIVVLFGALGWGMRRLGITPLPFVIAYILGDRLEDTARQAFSATGGDGLFLFSSPVASLLTLAALTVPAVVFWRRLRAPGETKMGPAM</sequence>
<gene>
    <name evidence="1" type="ORF">BV394_09825</name>
</gene>
<dbReference type="Proteomes" id="UP000187266">
    <property type="component" value="Chromosome"/>
</dbReference>